<dbReference type="Proteomes" id="UP001164909">
    <property type="component" value="Chromosome"/>
</dbReference>
<accession>A0ABY7BRM7</accession>
<name>A0ABY7BRM7_9FIRM</name>
<dbReference type="RefSeq" id="WP_052670860.1">
    <property type="nucleotide sequence ID" value="NZ_CP113865.1"/>
</dbReference>
<evidence type="ECO:0000313" key="3">
    <source>
        <dbReference type="Proteomes" id="UP001164909"/>
    </source>
</evidence>
<dbReference type="InterPro" id="IPR003961">
    <property type="entry name" value="FN3_dom"/>
</dbReference>
<dbReference type="CDD" id="cd00063">
    <property type="entry name" value="FN3"/>
    <property type="match status" value="1"/>
</dbReference>
<organism evidence="2 3">
    <name type="scientific">Caldicellulosiruptor morganii</name>
    <dbReference type="NCBI Taxonomy" id="1387555"/>
    <lineage>
        <taxon>Bacteria</taxon>
        <taxon>Bacillati</taxon>
        <taxon>Bacillota</taxon>
        <taxon>Bacillota incertae sedis</taxon>
        <taxon>Caldicellulosiruptorales</taxon>
        <taxon>Caldicellulosiruptoraceae</taxon>
        <taxon>Caldicellulosiruptor</taxon>
    </lineage>
</organism>
<dbReference type="InterPro" id="IPR013783">
    <property type="entry name" value="Ig-like_fold"/>
</dbReference>
<feature type="domain" description="Fibronectin type-III" evidence="1">
    <location>
        <begin position="289"/>
        <end position="379"/>
    </location>
</feature>
<reference evidence="2" key="1">
    <citation type="submission" date="2022-12" db="EMBL/GenBank/DDBJ databases">
        <authorList>
            <person name="Bing R.G."/>
            <person name="Willard D.J."/>
            <person name="Manesh M.J.H."/>
            <person name="Laemthong T."/>
            <person name="Crosby J.R."/>
            <person name="Kelly R.M."/>
        </authorList>
    </citation>
    <scope>NUCLEOTIDE SEQUENCE</scope>
    <source>
        <strain evidence="2">DSM 8990</strain>
    </source>
</reference>
<dbReference type="SMART" id="SM00060">
    <property type="entry name" value="FN3"/>
    <property type="match status" value="2"/>
</dbReference>
<dbReference type="EMBL" id="CP113865">
    <property type="protein sequence ID" value="WAM34500.1"/>
    <property type="molecule type" value="Genomic_DNA"/>
</dbReference>
<evidence type="ECO:0000313" key="2">
    <source>
        <dbReference type="EMBL" id="WAM34500.1"/>
    </source>
</evidence>
<dbReference type="Gene3D" id="2.60.40.10">
    <property type="entry name" value="Immunoglobulins"/>
    <property type="match status" value="1"/>
</dbReference>
<keyword evidence="3" id="KW-1185">Reference proteome</keyword>
<gene>
    <name evidence="2" type="ORF">OTK00_000706</name>
</gene>
<dbReference type="SUPFAM" id="SSF49265">
    <property type="entry name" value="Fibronectin type III"/>
    <property type="match status" value="2"/>
</dbReference>
<evidence type="ECO:0000259" key="1">
    <source>
        <dbReference type="SMART" id="SM00060"/>
    </source>
</evidence>
<sequence length="761" mass="86805">MGTTKPVVTLIVPPVDDNFVTKVESDVSRITIYTYQDKLLEDVHSSVYDFVRNSQEFLNYQSVEEAVYYQVYVCKSTWDESRVIKFFEISSSSLKNDEGKIEINGLEANTVYYIRFKVRVSLFDRDYFSNFSKAYVAATKPQQVPPAISRPEIPRNFMIAPEDGALSQTSVKLRWDTKQNQSYVILQTFRLLEDNSLSLDDTIRYFTNTLKQKVEIYSQTSSGGFVVDRVVYDVYSQNASVGAKIYINVKPPCTFTNLAPNTLYYFSIKAIENDMESYWGSIAVTTSPIEKPENLIVVSRDSSGHGISIQWQANPSYGYQIFVKTDTDTVFSMVYSGNISPFSIIDSKTAIFRFYIGNLKSNTLYHIRVRSIHIPTGKVSLFAETLARTLFNQSDFEDEQRKLKEQEENRIKEIQNQKQVTVVLENSPDKYYLYVIDQNAQDEIQRVSAGEFVIDFTKAAYSSAKAQAQFSYKVADLLENAKKNLVLKYKNTIIKIPAGALNVPEVESLSKRYNIDKTGILLFAEMKIINASPPPGYELNSEIVSFKLTARYYYNDDVVISNFVKPVSITMFYNQSGIDQNQTRVVYSFSDNVFINNFDTDKLANRIVFNTNKTGAYGILKTSVSSAYTNSRYRDDIVYLAQKYELTGLYTNFSQILTQEYAAQLLKKVFSVQPETIKNGNLTRQEAIYLLARVYEAKKSTSVDNILITKTTSFNPDGRYKKYILAMLSIGILDADLNPVEYIPVDEFVHYIAAAEKILNN</sequence>
<dbReference type="InterPro" id="IPR036116">
    <property type="entry name" value="FN3_sf"/>
</dbReference>
<proteinExistence type="predicted"/>
<feature type="domain" description="Fibronectin type-III" evidence="1">
    <location>
        <begin position="151"/>
        <end position="277"/>
    </location>
</feature>
<protein>
    <submittedName>
        <fullName evidence="2">Fibronectin type III domain-containing protein</fullName>
    </submittedName>
</protein>